<evidence type="ECO:0000313" key="2">
    <source>
        <dbReference type="EMBL" id="CAF4560135.1"/>
    </source>
</evidence>
<sequence>VYAPVIMSDTKPSNANVLTPPSLINNAATSSTVSLLSPSRSFDEHHMDTSPQFIQSKSMDASVAPTN</sequence>
<dbReference type="Proteomes" id="UP000663866">
    <property type="component" value="Unassembled WGS sequence"/>
</dbReference>
<comment type="caution">
    <text evidence="2">The sequence shown here is derived from an EMBL/GenBank/DDBJ whole genome shotgun (WGS) entry which is preliminary data.</text>
</comment>
<reference evidence="2" key="1">
    <citation type="submission" date="2021-02" db="EMBL/GenBank/DDBJ databases">
        <authorList>
            <person name="Nowell W R."/>
        </authorList>
    </citation>
    <scope>NUCLEOTIDE SEQUENCE</scope>
</reference>
<evidence type="ECO:0000313" key="3">
    <source>
        <dbReference type="Proteomes" id="UP000663866"/>
    </source>
</evidence>
<keyword evidence="3" id="KW-1185">Reference proteome</keyword>
<feature type="compositionally biased region" description="Polar residues" evidence="1">
    <location>
        <begin position="49"/>
        <end position="67"/>
    </location>
</feature>
<proteinExistence type="predicted"/>
<evidence type="ECO:0000256" key="1">
    <source>
        <dbReference type="SAM" id="MobiDB-lite"/>
    </source>
</evidence>
<accession>A0A820ZH78</accession>
<gene>
    <name evidence="2" type="ORF">OVN521_LOCUS43609</name>
</gene>
<feature type="non-terminal residue" evidence="2">
    <location>
        <position position="67"/>
    </location>
</feature>
<feature type="region of interest" description="Disordered" evidence="1">
    <location>
        <begin position="39"/>
        <end position="67"/>
    </location>
</feature>
<name>A0A820ZH78_9BILA</name>
<dbReference type="AlphaFoldDB" id="A0A820ZH78"/>
<organism evidence="2 3">
    <name type="scientific">Rotaria magnacalcarata</name>
    <dbReference type="NCBI Taxonomy" id="392030"/>
    <lineage>
        <taxon>Eukaryota</taxon>
        <taxon>Metazoa</taxon>
        <taxon>Spiralia</taxon>
        <taxon>Gnathifera</taxon>
        <taxon>Rotifera</taxon>
        <taxon>Eurotatoria</taxon>
        <taxon>Bdelloidea</taxon>
        <taxon>Philodinida</taxon>
        <taxon>Philodinidae</taxon>
        <taxon>Rotaria</taxon>
    </lineage>
</organism>
<protein>
    <submittedName>
        <fullName evidence="2">Uncharacterized protein</fullName>
    </submittedName>
</protein>
<feature type="non-terminal residue" evidence="2">
    <location>
        <position position="1"/>
    </location>
</feature>
<dbReference type="EMBL" id="CAJOBG010062985">
    <property type="protein sequence ID" value="CAF4560135.1"/>
    <property type="molecule type" value="Genomic_DNA"/>
</dbReference>